<comment type="caution">
    <text evidence="5">The sequence shown here is derived from an EMBL/GenBank/DDBJ whole genome shotgun (WGS) entry which is preliminary data.</text>
</comment>
<feature type="domain" description="Type I restriction modification DNA specificity" evidence="4">
    <location>
        <begin position="219"/>
        <end position="359"/>
    </location>
</feature>
<sequence length="416" mass="47414">MEYKSYRIQDLVDIRRGASPRPIKDFISTDPDFGFSWVKIADATKDHSRFLSHTKEYVSPEGAAKSVAVYKGDLILSNSATPGLPKIMNKKAYIHDGWLLIRNFQGVNRDYLYYLFLFKRQELLQLSNGSVFNNLKTDIVKNFTVDIPSLNYQNRVEHVLTSIDAKIEVNNKLIANLEELSQTLFKRWFVDFEFPDEEGNPYKSNGGKFINSELGQIPMGWNIRELKDIAHIVMGQSPKSDTYNYEKDGLPLINGATDFNHGIINPTKYTTDPKKVGSQNDYIFGVRATIGRVTELDSEYAIGRGAGIASPINEFYREYLYQILNKAFKEFSNTASGSVYLNVSRIDLISYNIIIPTDDILRAFHSLTNSYLKDISLLKLENKNLTELRDTLLPKLMSGEIELSDELEVDEHAELL</sequence>
<dbReference type="Gene3D" id="3.90.220.20">
    <property type="entry name" value="DNA methylase specificity domains"/>
    <property type="match status" value="2"/>
</dbReference>
<keyword evidence="5" id="KW-0255">Endonuclease</keyword>
<gene>
    <name evidence="5" type="ORF">GCM10022378_15720</name>
</gene>
<proteinExistence type="inferred from homology"/>
<evidence type="ECO:0000313" key="5">
    <source>
        <dbReference type="EMBL" id="GAA3727626.1"/>
    </source>
</evidence>
<evidence type="ECO:0000259" key="4">
    <source>
        <dbReference type="Pfam" id="PF01420"/>
    </source>
</evidence>
<dbReference type="EMBL" id="BAABCK010000051">
    <property type="protein sequence ID" value="GAA3727626.1"/>
    <property type="molecule type" value="Genomic_DNA"/>
</dbReference>
<dbReference type="CDD" id="cd17496">
    <property type="entry name" value="RMtype1_S_BliBORF2384P-TRD1-CR1_like"/>
    <property type="match status" value="1"/>
</dbReference>
<keyword evidence="2" id="KW-0680">Restriction system</keyword>
<protein>
    <submittedName>
        <fullName evidence="5">Restriction endonuclease subunit S</fullName>
    </submittedName>
</protein>
<dbReference type="PANTHER" id="PTHR30408:SF13">
    <property type="entry name" value="TYPE I RESTRICTION ENZYME HINDI SPECIFICITY SUBUNIT"/>
    <property type="match status" value="1"/>
</dbReference>
<keyword evidence="3" id="KW-0238">DNA-binding</keyword>
<dbReference type="InterPro" id="IPR052021">
    <property type="entry name" value="Type-I_RS_S_subunit"/>
</dbReference>
<dbReference type="Proteomes" id="UP001500920">
    <property type="component" value="Unassembled WGS sequence"/>
</dbReference>
<dbReference type="GO" id="GO:0004519">
    <property type="term" value="F:endonuclease activity"/>
    <property type="evidence" value="ECO:0007669"/>
    <property type="project" value="UniProtKB-KW"/>
</dbReference>
<dbReference type="CDD" id="cd17283">
    <property type="entry name" value="RMtype1_S_Hpy180ORF7835P_TRD2-CR2_like"/>
    <property type="match status" value="1"/>
</dbReference>
<keyword evidence="5" id="KW-0378">Hydrolase</keyword>
<dbReference type="PANTHER" id="PTHR30408">
    <property type="entry name" value="TYPE-1 RESTRICTION ENZYME ECOKI SPECIFICITY PROTEIN"/>
    <property type="match status" value="1"/>
</dbReference>
<keyword evidence="5" id="KW-0540">Nuclease</keyword>
<name>A0ABP7EY68_9STAP</name>
<evidence type="ECO:0000256" key="3">
    <source>
        <dbReference type="ARBA" id="ARBA00023125"/>
    </source>
</evidence>
<dbReference type="Pfam" id="PF01420">
    <property type="entry name" value="Methylase_S"/>
    <property type="match status" value="2"/>
</dbReference>
<feature type="domain" description="Type I restriction modification DNA specificity" evidence="4">
    <location>
        <begin position="2"/>
        <end position="179"/>
    </location>
</feature>
<evidence type="ECO:0000256" key="2">
    <source>
        <dbReference type="ARBA" id="ARBA00022747"/>
    </source>
</evidence>
<dbReference type="RefSeq" id="WP_344703200.1">
    <property type="nucleotide sequence ID" value="NZ_BAABCK010000051.1"/>
</dbReference>
<evidence type="ECO:0000313" key="6">
    <source>
        <dbReference type="Proteomes" id="UP001500920"/>
    </source>
</evidence>
<dbReference type="SUPFAM" id="SSF116734">
    <property type="entry name" value="DNA methylase specificity domain"/>
    <property type="match status" value="2"/>
</dbReference>
<reference evidence="6" key="1">
    <citation type="journal article" date="2019" name="Int. J. Syst. Evol. Microbiol.">
        <title>The Global Catalogue of Microorganisms (GCM) 10K type strain sequencing project: providing services to taxonomists for standard genome sequencing and annotation.</title>
        <authorList>
            <consortium name="The Broad Institute Genomics Platform"/>
            <consortium name="The Broad Institute Genome Sequencing Center for Infectious Disease"/>
            <person name="Wu L."/>
            <person name="Ma J."/>
        </authorList>
    </citation>
    <scope>NUCLEOTIDE SEQUENCE [LARGE SCALE GENOMIC DNA]</scope>
    <source>
        <strain evidence="6">JCM 16981</strain>
    </source>
</reference>
<accession>A0ABP7EY68</accession>
<dbReference type="InterPro" id="IPR044946">
    <property type="entry name" value="Restrct_endonuc_typeI_TRD_sf"/>
</dbReference>
<dbReference type="Gene3D" id="1.10.287.1120">
    <property type="entry name" value="Bipartite methylase S protein"/>
    <property type="match status" value="1"/>
</dbReference>
<evidence type="ECO:0000256" key="1">
    <source>
        <dbReference type="ARBA" id="ARBA00010923"/>
    </source>
</evidence>
<dbReference type="InterPro" id="IPR000055">
    <property type="entry name" value="Restrct_endonuc_typeI_TRD"/>
</dbReference>
<organism evidence="5 6">
    <name type="scientific">Salinicoccus jeotgali</name>
    <dbReference type="NCBI Taxonomy" id="381634"/>
    <lineage>
        <taxon>Bacteria</taxon>
        <taxon>Bacillati</taxon>
        <taxon>Bacillota</taxon>
        <taxon>Bacilli</taxon>
        <taxon>Bacillales</taxon>
        <taxon>Staphylococcaceae</taxon>
        <taxon>Salinicoccus</taxon>
    </lineage>
</organism>
<keyword evidence="6" id="KW-1185">Reference proteome</keyword>
<comment type="similarity">
    <text evidence="1">Belongs to the type-I restriction system S methylase family.</text>
</comment>